<evidence type="ECO:0000313" key="2">
    <source>
        <dbReference type="EMBL" id="KXP05177.1"/>
    </source>
</evidence>
<reference evidence="1 4" key="1">
    <citation type="submission" date="2016-02" db="EMBL/GenBank/DDBJ databases">
        <authorList>
            <person name="Teng J.L."/>
            <person name="Tang Y."/>
            <person name="Huang Y."/>
            <person name="Guo F."/>
            <person name="Wei W."/>
            <person name="Chen J.H."/>
            <person name="Wong S.Y."/>
            <person name="Lau S.K."/>
            <person name="Woo P.C."/>
        </authorList>
    </citation>
    <scope>NUCLEOTIDE SEQUENCE [LARGE SCALE GENOMIC DNA]</scope>
    <source>
        <strain evidence="1 4">JCM 13375</strain>
    </source>
</reference>
<protein>
    <submittedName>
        <fullName evidence="2">Uncharacterized protein</fullName>
    </submittedName>
</protein>
<dbReference type="Proteomes" id="UP000070258">
    <property type="component" value="Unassembled WGS sequence"/>
</dbReference>
<evidence type="ECO:0000313" key="4">
    <source>
        <dbReference type="Proteomes" id="UP000070409"/>
    </source>
</evidence>
<sequence>MVVMSDTAPTIEALGELFVERVAVLFDDVRDRQYVSDPMRLGGEHFSTVERGLRLLTMTARSLPFDVAEAVRAVDDRELNALLAEVRVTPASAA</sequence>
<evidence type="ECO:0000313" key="1">
    <source>
        <dbReference type="EMBL" id="KXO96326.1"/>
    </source>
</evidence>
<dbReference type="STRING" id="239498.AXK60_13570"/>
<dbReference type="AlphaFoldDB" id="A0A138A410"/>
<comment type="caution">
    <text evidence="2">The sequence shown here is derived from an EMBL/GenBank/DDBJ whole genome shotgun (WGS) entry which is preliminary data.</text>
</comment>
<reference evidence="3" key="3">
    <citation type="submission" date="2016-02" db="EMBL/GenBank/DDBJ databases">
        <authorList>
            <person name="Wen L."/>
            <person name="He K."/>
            <person name="Yang H."/>
        </authorList>
    </citation>
    <scope>NUCLEOTIDE SEQUENCE [LARGE SCALE GENOMIC DNA]</scope>
    <source>
        <strain evidence="3">JCM 15929</strain>
    </source>
</reference>
<gene>
    <name evidence="2" type="ORF">AXK60_13570</name>
    <name evidence="1" type="ORF">AXK61_22685</name>
</gene>
<name>A0A138A410_9ACTN</name>
<dbReference type="Proteomes" id="UP000070409">
    <property type="component" value="Unassembled WGS sequence"/>
</dbReference>
<dbReference type="EMBL" id="LSRF01000057">
    <property type="protein sequence ID" value="KXP05177.1"/>
    <property type="molecule type" value="Genomic_DNA"/>
</dbReference>
<organism evidence="2 3">
    <name type="scientific">Tsukamurella pseudospumae</name>
    <dbReference type="NCBI Taxonomy" id="239498"/>
    <lineage>
        <taxon>Bacteria</taxon>
        <taxon>Bacillati</taxon>
        <taxon>Actinomycetota</taxon>
        <taxon>Actinomycetes</taxon>
        <taxon>Mycobacteriales</taxon>
        <taxon>Tsukamurellaceae</taxon>
        <taxon>Tsukamurella</taxon>
    </lineage>
</organism>
<evidence type="ECO:0000313" key="3">
    <source>
        <dbReference type="Proteomes" id="UP000070258"/>
    </source>
</evidence>
<reference evidence="2" key="2">
    <citation type="submission" date="2016-02" db="EMBL/GenBank/DDBJ databases">
        <authorList>
            <person name="Teng J.L."/>
            <person name="Yang Y."/>
            <person name="Huang Y."/>
            <person name="Guo F."/>
            <person name="Wei W."/>
            <person name="Chen J.H."/>
            <person name="Wong S.Y."/>
            <person name="Lau S.K."/>
            <person name="Woo P.C."/>
        </authorList>
    </citation>
    <scope>NUCLEOTIDE SEQUENCE</scope>
    <source>
        <strain evidence="2">JCM 15929</strain>
    </source>
</reference>
<dbReference type="EMBL" id="LSRE01000018">
    <property type="protein sequence ID" value="KXO96326.1"/>
    <property type="molecule type" value="Genomic_DNA"/>
</dbReference>
<keyword evidence="4" id="KW-1185">Reference proteome</keyword>
<accession>A0A138A410</accession>
<proteinExistence type="predicted"/>